<dbReference type="Proteomes" id="UP001428290">
    <property type="component" value="Unassembled WGS sequence"/>
</dbReference>
<dbReference type="PANTHER" id="PTHR35340">
    <property type="entry name" value="PQQ ENZYME REPEAT PROTEIN-RELATED"/>
    <property type="match status" value="1"/>
</dbReference>
<keyword evidence="6" id="KW-1185">Reference proteome</keyword>
<evidence type="ECO:0000313" key="5">
    <source>
        <dbReference type="EMBL" id="GAA5529927.1"/>
    </source>
</evidence>
<keyword evidence="1 3" id="KW-0732">Signal</keyword>
<evidence type="ECO:0000256" key="1">
    <source>
        <dbReference type="ARBA" id="ARBA00022729"/>
    </source>
</evidence>
<evidence type="ECO:0000256" key="2">
    <source>
        <dbReference type="SAM" id="MobiDB-lite"/>
    </source>
</evidence>
<organism evidence="5 6">
    <name type="scientific">Herpetosiphon gulosus</name>
    <dbReference type="NCBI Taxonomy" id="1973496"/>
    <lineage>
        <taxon>Bacteria</taxon>
        <taxon>Bacillati</taxon>
        <taxon>Chloroflexota</taxon>
        <taxon>Chloroflexia</taxon>
        <taxon>Herpetosiphonales</taxon>
        <taxon>Herpetosiphonaceae</taxon>
        <taxon>Herpetosiphon</taxon>
    </lineage>
</organism>
<evidence type="ECO:0000313" key="6">
    <source>
        <dbReference type="Proteomes" id="UP001428290"/>
    </source>
</evidence>
<evidence type="ECO:0000256" key="3">
    <source>
        <dbReference type="SAM" id="SignalP"/>
    </source>
</evidence>
<dbReference type="PANTHER" id="PTHR35340:SF5">
    <property type="entry name" value="ASST-DOMAIN-CONTAINING PROTEIN"/>
    <property type="match status" value="1"/>
</dbReference>
<dbReference type="InterPro" id="IPR039535">
    <property type="entry name" value="ASST-like"/>
</dbReference>
<protein>
    <recommendedName>
        <fullName evidence="4">SbsA Ig-like domain-containing protein</fullName>
    </recommendedName>
</protein>
<reference evidence="5 6" key="1">
    <citation type="submission" date="2024-02" db="EMBL/GenBank/DDBJ databases">
        <title>Herpetosiphon gulosus NBRC 112829.</title>
        <authorList>
            <person name="Ichikawa N."/>
            <person name="Katano-Makiyama Y."/>
            <person name="Hidaka K."/>
        </authorList>
    </citation>
    <scope>NUCLEOTIDE SEQUENCE [LARGE SCALE GENOMIC DNA]</scope>
    <source>
        <strain evidence="5 6">NBRC 112829</strain>
    </source>
</reference>
<accession>A0ABP9X3D9</accession>
<feature type="region of interest" description="Disordered" evidence="2">
    <location>
        <begin position="143"/>
        <end position="165"/>
    </location>
</feature>
<dbReference type="EMBL" id="BAABRU010000014">
    <property type="protein sequence ID" value="GAA5529927.1"/>
    <property type="molecule type" value="Genomic_DNA"/>
</dbReference>
<dbReference type="InterPro" id="IPR032812">
    <property type="entry name" value="SbsA_Ig"/>
</dbReference>
<gene>
    <name evidence="5" type="ORF">Hgul01_03741</name>
</gene>
<evidence type="ECO:0000259" key="4">
    <source>
        <dbReference type="Pfam" id="PF13205"/>
    </source>
</evidence>
<feature type="domain" description="SbsA Ig-like" evidence="4">
    <location>
        <begin position="27"/>
        <end position="124"/>
    </location>
</feature>
<name>A0ABP9X3D9_9CHLR</name>
<sequence length="618" mass="69075">MRQLFGCICILIVVLSFSFPPRQPAQAAPLVEYRNPAPFSKAVNPTNTIAIRLGPSLSKAAVATLEFQVVGSRSGLHPGEVVLAEDQRTVIFKPTSPFALGETVRVAIKSSDIAELDQQTWSFEVVERLVEQTDQVKRLQAELATDRTNQPQSEQPSGGNQTLRTLPFNLPPLTVTLTISNTPGYIFVSPFRWQSNYTPNRYILMVDNTGTPIYHQGGGPGNFLLDFRKVAENRLTYYDSLTFRYHVLNEHYQEVGRYQAGNGYQIDYHEFLLQPNGHAIFMIYANIPYDLSPYGGEANATLTELVLQELDTVGNVIFQWRSIEHIPVYDTSHSLLGTAPVDYIHGNAIDVDTDGNWLISSRHTDEITKINRQTGAVIWRFGGEGNQFQFLENSPRFFHQHDIRRLENGNLLLFNNWNSLPPAADAFSMAMEYQLDETRKTARLVQSFRTNPDQYGIAMGSAQRLSNGNTGVGWGSTRPLYTEFNPQGEPVFELTTAAPMVSYRAKRFEWEGEPLWPPTLVPESNGNTTTLYYSWNGATKVADYQVYTGATTATLSLQNTTPKTSFETSTLVTNSDHCFAQVRARDSQGTVLGSSPIAFLASDTCTPNRMYLPALTTE</sequence>
<comment type="caution">
    <text evidence="5">The sequence shown here is derived from an EMBL/GenBank/DDBJ whole genome shotgun (WGS) entry which is preliminary data.</text>
</comment>
<dbReference type="Pfam" id="PF14269">
    <property type="entry name" value="Arylsulfotran_2"/>
    <property type="match status" value="1"/>
</dbReference>
<feature type="chain" id="PRO_5045947634" description="SbsA Ig-like domain-containing protein" evidence="3">
    <location>
        <begin position="28"/>
        <end position="618"/>
    </location>
</feature>
<dbReference type="Pfam" id="PF13205">
    <property type="entry name" value="Big_5"/>
    <property type="match status" value="1"/>
</dbReference>
<proteinExistence type="predicted"/>
<feature type="signal peptide" evidence="3">
    <location>
        <begin position="1"/>
        <end position="27"/>
    </location>
</feature>
<dbReference type="InterPro" id="IPR053143">
    <property type="entry name" value="Arylsulfate_ST"/>
</dbReference>
<dbReference type="RefSeq" id="WP_345723515.1">
    <property type="nucleotide sequence ID" value="NZ_BAABRU010000014.1"/>
</dbReference>
<feature type="compositionally biased region" description="Polar residues" evidence="2">
    <location>
        <begin position="146"/>
        <end position="164"/>
    </location>
</feature>